<dbReference type="Gene3D" id="2.60.40.1880">
    <property type="entry name" value="Invasion associated locus B (IalB) protein"/>
    <property type="match status" value="1"/>
</dbReference>
<sequence length="248" mass="25503">MQKSRSSQVLVAGLAFVAAAAIPASLYGQESGGPMFSTPASRSTTGTPILTNPDGTRKDQIIDSAGGGAPAATPTKPRAAVPSSAPPPRKTPTLEGGASKTHGAWSLDCLKDGRCQIAGQTVSPDGKISLVLALAYDAGTGATTMQMAVPLGVFVAEGVTIAIGDFQSHFPISRCLYQGCIVDGMVPPEMIEAMKKESRATVIAKAPPQIVEKKPAKAGERPNEATVKIELILDGFSAAYAALRKDEG</sequence>
<dbReference type="OrthoDB" id="9797912at2"/>
<protein>
    <submittedName>
        <fullName evidence="3">Invasion protein B, involved in pathogenesis</fullName>
    </submittedName>
</protein>
<evidence type="ECO:0000313" key="4">
    <source>
        <dbReference type="Proteomes" id="UP000223606"/>
    </source>
</evidence>
<dbReference type="Proteomes" id="UP000223606">
    <property type="component" value="Chromosome 1"/>
</dbReference>
<dbReference type="RefSeq" id="WP_157775793.1">
    <property type="nucleotide sequence ID" value="NZ_LT960614.1"/>
</dbReference>
<keyword evidence="2" id="KW-0732">Signal</keyword>
<evidence type="ECO:0000313" key="3">
    <source>
        <dbReference type="EMBL" id="SON58133.1"/>
    </source>
</evidence>
<name>A0A2C9DD23_9HYPH</name>
<evidence type="ECO:0000256" key="2">
    <source>
        <dbReference type="SAM" id="SignalP"/>
    </source>
</evidence>
<dbReference type="InterPro" id="IPR038696">
    <property type="entry name" value="IalB_sf"/>
</dbReference>
<proteinExistence type="predicted"/>
<keyword evidence="4" id="KW-1185">Reference proteome</keyword>
<feature type="chain" id="PRO_5012858440" evidence="2">
    <location>
        <begin position="21"/>
        <end position="248"/>
    </location>
</feature>
<evidence type="ECO:0000256" key="1">
    <source>
        <dbReference type="SAM" id="MobiDB-lite"/>
    </source>
</evidence>
<dbReference type="Pfam" id="PF06776">
    <property type="entry name" value="IalB"/>
    <property type="match status" value="1"/>
</dbReference>
<feature type="signal peptide" evidence="2">
    <location>
        <begin position="1"/>
        <end position="20"/>
    </location>
</feature>
<dbReference type="KEGG" id="hdi:HDIA_4592"/>
<accession>A0A2C9DD23</accession>
<dbReference type="AlphaFoldDB" id="A0A2C9DD23"/>
<gene>
    <name evidence="3" type="ORF">HDIA_4592</name>
</gene>
<organism evidence="3 4">
    <name type="scientific">Hartmannibacter diazotrophicus</name>
    <dbReference type="NCBI Taxonomy" id="1482074"/>
    <lineage>
        <taxon>Bacteria</taxon>
        <taxon>Pseudomonadati</taxon>
        <taxon>Pseudomonadota</taxon>
        <taxon>Alphaproteobacteria</taxon>
        <taxon>Hyphomicrobiales</taxon>
        <taxon>Pleomorphomonadaceae</taxon>
        <taxon>Hartmannibacter</taxon>
    </lineage>
</organism>
<feature type="compositionally biased region" description="Polar residues" evidence="1">
    <location>
        <begin position="38"/>
        <end position="54"/>
    </location>
</feature>
<feature type="compositionally biased region" description="Low complexity" evidence="1">
    <location>
        <begin position="70"/>
        <end position="83"/>
    </location>
</feature>
<feature type="region of interest" description="Disordered" evidence="1">
    <location>
        <begin position="29"/>
        <end position="99"/>
    </location>
</feature>
<dbReference type="InterPro" id="IPR010642">
    <property type="entry name" value="Invasion_prot_B"/>
</dbReference>
<reference evidence="4" key="1">
    <citation type="submission" date="2017-09" db="EMBL/GenBank/DDBJ databases">
        <title>Genome sequence of Nannocystis excedens DSM 71.</title>
        <authorList>
            <person name="Blom J."/>
        </authorList>
    </citation>
    <scope>NUCLEOTIDE SEQUENCE [LARGE SCALE GENOMIC DNA]</scope>
    <source>
        <strain evidence="4">type strain: E19</strain>
    </source>
</reference>
<dbReference type="EMBL" id="LT960614">
    <property type="protein sequence ID" value="SON58133.1"/>
    <property type="molecule type" value="Genomic_DNA"/>
</dbReference>